<organism evidence="2 3">
    <name type="scientific">Nelumbo nucifera</name>
    <name type="common">Sacred lotus</name>
    <dbReference type="NCBI Taxonomy" id="4432"/>
    <lineage>
        <taxon>Eukaryota</taxon>
        <taxon>Viridiplantae</taxon>
        <taxon>Streptophyta</taxon>
        <taxon>Embryophyta</taxon>
        <taxon>Tracheophyta</taxon>
        <taxon>Spermatophyta</taxon>
        <taxon>Magnoliopsida</taxon>
        <taxon>Proteales</taxon>
        <taxon>Nelumbonaceae</taxon>
        <taxon>Nelumbo</taxon>
    </lineage>
</organism>
<dbReference type="Pfam" id="PF00078">
    <property type="entry name" value="RVT_1"/>
    <property type="match status" value="1"/>
</dbReference>
<evidence type="ECO:0000259" key="1">
    <source>
        <dbReference type="Pfam" id="PF00078"/>
    </source>
</evidence>
<dbReference type="AlphaFoldDB" id="A0A1U7YTQ9"/>
<dbReference type="PANTHER" id="PTHR46890">
    <property type="entry name" value="NON-LTR RETROLELEMENT REVERSE TRANSCRIPTASE-LIKE PROTEIN-RELATED"/>
    <property type="match status" value="1"/>
</dbReference>
<reference evidence="3" key="1">
    <citation type="submission" date="2025-08" db="UniProtKB">
        <authorList>
            <consortium name="RefSeq"/>
        </authorList>
    </citation>
    <scope>IDENTIFICATION</scope>
</reference>
<dbReference type="Proteomes" id="UP000189703">
    <property type="component" value="Unplaced"/>
</dbReference>
<dbReference type="InterPro" id="IPR052343">
    <property type="entry name" value="Retrotransposon-Effector_Assoc"/>
</dbReference>
<dbReference type="KEGG" id="nnu:104586856"/>
<feature type="domain" description="Reverse transcriptase" evidence="1">
    <location>
        <begin position="103"/>
        <end position="245"/>
    </location>
</feature>
<dbReference type="eggNOG" id="KOG1075">
    <property type="taxonomic scope" value="Eukaryota"/>
</dbReference>
<dbReference type="OMA" id="LVCKIDI"/>
<evidence type="ECO:0000313" key="3">
    <source>
        <dbReference type="RefSeq" id="XP_010242531.1"/>
    </source>
</evidence>
<dbReference type="OrthoDB" id="1934719at2759"/>
<protein>
    <submittedName>
        <fullName evidence="3">Uncharacterized protein LOC104586856</fullName>
    </submittedName>
</protein>
<gene>
    <name evidence="3" type="primary">LOC104586856</name>
</gene>
<sequence>MVVDFYKSLFTERGWRWVALGGLEPRKLSDNSARWLEREVEVEEIRDALKIEGDKTPRLDGFNFSFIKACWGFMEEDFVQMIKEFSDSRELLKRLNATFVALIQKKDGAVNIKDFRLISLISNPYKFLAKILSWRLKAVWHEVVGDTQVAFVEGRQILDKVLVANECIGSRLRSGRLGLVCKIDIEKAYNHVEWGFLEEMQRLTGFGEKWRGWMYACVSSVAFSLLLNGVSLEFFQASRGLWQGDSITFY</sequence>
<proteinExistence type="predicted"/>
<dbReference type="GeneID" id="104586856"/>
<dbReference type="InterPro" id="IPR000477">
    <property type="entry name" value="RT_dom"/>
</dbReference>
<dbReference type="InParanoid" id="A0A1U7YTQ9"/>
<name>A0A1U7YTQ9_NELNU</name>
<dbReference type="PANTHER" id="PTHR46890:SF1">
    <property type="entry name" value="REVERSE TRANSCRIPTASE DOMAIN-CONTAINING PROTEIN"/>
    <property type="match status" value="1"/>
</dbReference>
<accession>A0A1U7YTQ9</accession>
<keyword evidence="2" id="KW-1185">Reference proteome</keyword>
<dbReference type="STRING" id="4432.A0A1U7YTQ9"/>
<evidence type="ECO:0000313" key="2">
    <source>
        <dbReference type="Proteomes" id="UP000189703"/>
    </source>
</evidence>
<dbReference type="RefSeq" id="XP_010242531.1">
    <property type="nucleotide sequence ID" value="XM_010244229.1"/>
</dbReference>